<evidence type="ECO:0000256" key="1">
    <source>
        <dbReference type="ARBA" id="ARBA00004177"/>
    </source>
</evidence>
<feature type="compositionally biased region" description="Low complexity" evidence="6">
    <location>
        <begin position="186"/>
        <end position="209"/>
    </location>
</feature>
<proteinExistence type="inferred from homology"/>
<organism evidence="7 8">
    <name type="scientific">Rhodotorula taiwanensis</name>
    <dbReference type="NCBI Taxonomy" id="741276"/>
    <lineage>
        <taxon>Eukaryota</taxon>
        <taxon>Fungi</taxon>
        <taxon>Dikarya</taxon>
        <taxon>Basidiomycota</taxon>
        <taxon>Pucciniomycotina</taxon>
        <taxon>Microbotryomycetes</taxon>
        <taxon>Sporidiobolales</taxon>
        <taxon>Sporidiobolaceae</taxon>
        <taxon>Rhodotorula</taxon>
    </lineage>
</organism>
<dbReference type="PANTHER" id="PTHR22761:SF10">
    <property type="entry name" value="GH13992P"/>
    <property type="match status" value="1"/>
</dbReference>
<evidence type="ECO:0000256" key="6">
    <source>
        <dbReference type="SAM" id="MobiDB-lite"/>
    </source>
</evidence>
<sequence>MSGWMSWITGSSAAKSKDSTREAIVNLREHLLMLDKKEEYLGKKIDDEVRKARANATSNPRVAKQALRQKKLYEQELESISGRKMTLTTQRPTHQVNAIESANMNKETLEAMKKGADVLKGIHGKLNVDKVDATMDEVRNQLELTNEISQAISDPAGMGIDVDDQELADELAELEQEELNKRLEGAEAAPMHSPAAAVPAASAAKTPAQRIEEDEEEAELRELQAQLAM</sequence>
<accession>A0A2S5AZE6</accession>
<dbReference type="Gene3D" id="1.10.287.1060">
    <property type="entry name" value="ESAT-6-like"/>
    <property type="match status" value="1"/>
</dbReference>
<gene>
    <name evidence="7" type="ORF">BMF94_7055</name>
</gene>
<evidence type="ECO:0000256" key="2">
    <source>
        <dbReference type="ARBA" id="ARBA00006190"/>
    </source>
</evidence>
<dbReference type="GO" id="GO:0000815">
    <property type="term" value="C:ESCRT III complex"/>
    <property type="evidence" value="ECO:0007669"/>
    <property type="project" value="TreeGrafter"/>
</dbReference>
<dbReference type="GO" id="GO:0005771">
    <property type="term" value="C:multivesicular body"/>
    <property type="evidence" value="ECO:0007669"/>
    <property type="project" value="TreeGrafter"/>
</dbReference>
<protein>
    <recommendedName>
        <fullName evidence="4">Vacuolar-sorting protein SNF7</fullName>
    </recommendedName>
    <alternativeName>
        <fullName evidence="5">Vacuolar protein-sorting-associated protein 32</fullName>
    </alternativeName>
</protein>
<evidence type="ECO:0000256" key="3">
    <source>
        <dbReference type="ARBA" id="ARBA00022753"/>
    </source>
</evidence>
<dbReference type="GO" id="GO:0006900">
    <property type="term" value="P:vesicle budding from membrane"/>
    <property type="evidence" value="ECO:0007669"/>
    <property type="project" value="TreeGrafter"/>
</dbReference>
<evidence type="ECO:0000256" key="5">
    <source>
        <dbReference type="ARBA" id="ARBA00042586"/>
    </source>
</evidence>
<feature type="region of interest" description="Disordered" evidence="6">
    <location>
        <begin position="183"/>
        <end position="229"/>
    </location>
</feature>
<name>A0A2S5AZE6_9BASI</name>
<comment type="subcellular location">
    <subcellularLocation>
        <location evidence="1">Endosome</location>
    </subcellularLocation>
</comment>
<evidence type="ECO:0000256" key="4">
    <source>
        <dbReference type="ARBA" id="ARBA00040017"/>
    </source>
</evidence>
<dbReference type="Proteomes" id="UP000237144">
    <property type="component" value="Unassembled WGS sequence"/>
</dbReference>
<keyword evidence="8" id="KW-1185">Reference proteome</keyword>
<dbReference type="InterPro" id="IPR005024">
    <property type="entry name" value="Snf7_fam"/>
</dbReference>
<dbReference type="AlphaFoldDB" id="A0A2S5AZE6"/>
<reference evidence="7 8" key="1">
    <citation type="journal article" date="2018" name="Front. Microbiol.">
        <title>Prospects for Fungal Bioremediation of Acidic Radioactive Waste Sites: Characterization and Genome Sequence of Rhodotorula taiwanensis MD1149.</title>
        <authorList>
            <person name="Tkavc R."/>
            <person name="Matrosova V.Y."/>
            <person name="Grichenko O.E."/>
            <person name="Gostincar C."/>
            <person name="Volpe R.P."/>
            <person name="Klimenkova P."/>
            <person name="Gaidamakova E.K."/>
            <person name="Zhou C.E."/>
            <person name="Stewart B.J."/>
            <person name="Lyman M.G."/>
            <person name="Malfatti S.A."/>
            <person name="Rubinfeld B."/>
            <person name="Courtot M."/>
            <person name="Singh J."/>
            <person name="Dalgard C.L."/>
            <person name="Hamilton T."/>
            <person name="Frey K.G."/>
            <person name="Gunde-Cimerman N."/>
            <person name="Dugan L."/>
            <person name="Daly M.J."/>
        </authorList>
    </citation>
    <scope>NUCLEOTIDE SEQUENCE [LARGE SCALE GENOMIC DNA]</scope>
    <source>
        <strain evidence="7 8">MD1149</strain>
    </source>
</reference>
<dbReference type="PANTHER" id="PTHR22761">
    <property type="entry name" value="CHARGED MULTIVESICULAR BODY PROTEIN"/>
    <property type="match status" value="1"/>
</dbReference>
<keyword evidence="3" id="KW-0967">Endosome</keyword>
<dbReference type="Pfam" id="PF03357">
    <property type="entry name" value="Snf7"/>
    <property type="match status" value="1"/>
</dbReference>
<dbReference type="GO" id="GO:0009898">
    <property type="term" value="C:cytoplasmic side of plasma membrane"/>
    <property type="evidence" value="ECO:0007669"/>
    <property type="project" value="TreeGrafter"/>
</dbReference>
<dbReference type="GO" id="GO:0032511">
    <property type="term" value="P:late endosome to vacuole transport via multivesicular body sorting pathway"/>
    <property type="evidence" value="ECO:0007669"/>
    <property type="project" value="TreeGrafter"/>
</dbReference>
<dbReference type="STRING" id="741276.A0A2S5AZE6"/>
<comment type="similarity">
    <text evidence="2">Belongs to the SNF7 family.</text>
</comment>
<dbReference type="EMBL" id="PJQD01000164">
    <property type="protein sequence ID" value="POY69923.1"/>
    <property type="molecule type" value="Genomic_DNA"/>
</dbReference>
<dbReference type="OrthoDB" id="5592979at2759"/>
<comment type="caution">
    <text evidence="7">The sequence shown here is derived from an EMBL/GenBank/DDBJ whole genome shotgun (WGS) entry which is preliminary data.</text>
</comment>
<dbReference type="Gene3D" id="6.10.250.1710">
    <property type="match status" value="1"/>
</dbReference>
<evidence type="ECO:0000313" key="7">
    <source>
        <dbReference type="EMBL" id="POY69923.1"/>
    </source>
</evidence>
<evidence type="ECO:0000313" key="8">
    <source>
        <dbReference type="Proteomes" id="UP000237144"/>
    </source>
</evidence>